<name>A0ACA9L2N7_9GLOM</name>
<gene>
    <name evidence="1" type="ORF">ACOLOM_LOCUS3074</name>
</gene>
<dbReference type="Proteomes" id="UP000789525">
    <property type="component" value="Unassembled WGS sequence"/>
</dbReference>
<organism evidence="1 2">
    <name type="scientific">Acaulospora colombiana</name>
    <dbReference type="NCBI Taxonomy" id="27376"/>
    <lineage>
        <taxon>Eukaryota</taxon>
        <taxon>Fungi</taxon>
        <taxon>Fungi incertae sedis</taxon>
        <taxon>Mucoromycota</taxon>
        <taxon>Glomeromycotina</taxon>
        <taxon>Glomeromycetes</taxon>
        <taxon>Diversisporales</taxon>
        <taxon>Acaulosporaceae</taxon>
        <taxon>Acaulospora</taxon>
    </lineage>
</organism>
<evidence type="ECO:0000313" key="2">
    <source>
        <dbReference type="Proteomes" id="UP000789525"/>
    </source>
</evidence>
<reference evidence="1" key="1">
    <citation type="submission" date="2021-06" db="EMBL/GenBank/DDBJ databases">
        <authorList>
            <person name="Kallberg Y."/>
            <person name="Tangrot J."/>
            <person name="Rosling A."/>
        </authorList>
    </citation>
    <scope>NUCLEOTIDE SEQUENCE</scope>
    <source>
        <strain evidence="1">CL356</strain>
    </source>
</reference>
<dbReference type="EMBL" id="CAJVPT010004390">
    <property type="protein sequence ID" value="CAG8507565.1"/>
    <property type="molecule type" value="Genomic_DNA"/>
</dbReference>
<evidence type="ECO:0000313" key="1">
    <source>
        <dbReference type="EMBL" id="CAG8507565.1"/>
    </source>
</evidence>
<sequence length="182" mass="19728">MFFLAAAAKVTAAEIKANTPTSILDSFGHKSNTGTYGGYYPPVALVTMQILLNVIMAFTSGNRVIGSVWFGPTSNLFHKEEDEKTKSKVYKNANMNESGHGLKAPASIAASSTVTVTGYNNNPAYQGYPPSPSTPQGTYSRRNHAQVDEYVDMANTTQYEKAQYSHQQATPAYPTSPISPYN</sequence>
<comment type="caution">
    <text evidence="1">The sequence shown here is derived from an EMBL/GenBank/DDBJ whole genome shotgun (WGS) entry which is preliminary data.</text>
</comment>
<protein>
    <submittedName>
        <fullName evidence="1">6278_t:CDS:1</fullName>
    </submittedName>
</protein>
<keyword evidence="2" id="KW-1185">Reference proteome</keyword>
<accession>A0ACA9L2N7</accession>
<proteinExistence type="predicted"/>